<name>A0A3M7SC08_BRAPC</name>
<organism evidence="1 2">
    <name type="scientific">Brachionus plicatilis</name>
    <name type="common">Marine rotifer</name>
    <name type="synonym">Brachionus muelleri</name>
    <dbReference type="NCBI Taxonomy" id="10195"/>
    <lineage>
        <taxon>Eukaryota</taxon>
        <taxon>Metazoa</taxon>
        <taxon>Spiralia</taxon>
        <taxon>Gnathifera</taxon>
        <taxon>Rotifera</taxon>
        <taxon>Eurotatoria</taxon>
        <taxon>Monogononta</taxon>
        <taxon>Pseudotrocha</taxon>
        <taxon>Ploima</taxon>
        <taxon>Brachionidae</taxon>
        <taxon>Brachionus</taxon>
    </lineage>
</organism>
<dbReference type="EMBL" id="REGN01001648">
    <property type="protein sequence ID" value="RNA33373.1"/>
    <property type="molecule type" value="Genomic_DNA"/>
</dbReference>
<protein>
    <submittedName>
        <fullName evidence="1">Uncharacterized protein</fullName>
    </submittedName>
</protein>
<keyword evidence="2" id="KW-1185">Reference proteome</keyword>
<sequence length="145" mass="16625">MLNCCHMSKKLPFGKLIELVLTVQASVMEKCEPNSLRCNVNPRTVQVSEVEETVQVSVMEKRENAFPRQNLLYNLKETFLGDTAPSSLSSKLLAFFIGRRHSPEARVVQVLIRSSCNKKEIIGREKNRFFVSSVYAVLERRHEKL</sequence>
<reference evidence="1 2" key="1">
    <citation type="journal article" date="2018" name="Sci. Rep.">
        <title>Genomic signatures of local adaptation to the degree of environmental predictability in rotifers.</title>
        <authorList>
            <person name="Franch-Gras L."/>
            <person name="Hahn C."/>
            <person name="Garcia-Roger E.M."/>
            <person name="Carmona M.J."/>
            <person name="Serra M."/>
            <person name="Gomez A."/>
        </authorList>
    </citation>
    <scope>NUCLEOTIDE SEQUENCE [LARGE SCALE GENOMIC DNA]</scope>
    <source>
        <strain evidence="1">HYR1</strain>
    </source>
</reference>
<dbReference type="AlphaFoldDB" id="A0A3M7SC08"/>
<gene>
    <name evidence="1" type="ORF">BpHYR1_000349</name>
</gene>
<evidence type="ECO:0000313" key="2">
    <source>
        <dbReference type="Proteomes" id="UP000276133"/>
    </source>
</evidence>
<dbReference type="Proteomes" id="UP000276133">
    <property type="component" value="Unassembled WGS sequence"/>
</dbReference>
<comment type="caution">
    <text evidence="1">The sequence shown here is derived from an EMBL/GenBank/DDBJ whole genome shotgun (WGS) entry which is preliminary data.</text>
</comment>
<accession>A0A3M7SC08</accession>
<evidence type="ECO:0000313" key="1">
    <source>
        <dbReference type="EMBL" id="RNA33373.1"/>
    </source>
</evidence>
<proteinExistence type="predicted"/>